<dbReference type="Proteomes" id="UP000655225">
    <property type="component" value="Unassembled WGS sequence"/>
</dbReference>
<proteinExistence type="predicted"/>
<accession>A0A834YRQ8</accession>
<dbReference type="AlphaFoldDB" id="A0A834YRQ8"/>
<name>A0A834YRQ8_TETSI</name>
<dbReference type="Gene3D" id="3.30.200.20">
    <property type="entry name" value="Phosphorylase Kinase, domain 1"/>
    <property type="match status" value="1"/>
</dbReference>
<evidence type="ECO:0000313" key="1">
    <source>
        <dbReference type="EMBL" id="KAF8392440.1"/>
    </source>
</evidence>
<dbReference type="OrthoDB" id="5800476at2759"/>
<organism evidence="1 2">
    <name type="scientific">Tetracentron sinense</name>
    <name type="common">Spur-leaf</name>
    <dbReference type="NCBI Taxonomy" id="13715"/>
    <lineage>
        <taxon>Eukaryota</taxon>
        <taxon>Viridiplantae</taxon>
        <taxon>Streptophyta</taxon>
        <taxon>Embryophyta</taxon>
        <taxon>Tracheophyta</taxon>
        <taxon>Spermatophyta</taxon>
        <taxon>Magnoliopsida</taxon>
        <taxon>Trochodendrales</taxon>
        <taxon>Trochodendraceae</taxon>
        <taxon>Tetracentron</taxon>
    </lineage>
</organism>
<sequence>MTSFSVSSSTVQENSELAVTYSLASSSELAEGAPSSRVNVQNGEEVAVKLESVETEHPQLRHESKLYRLLQGGNSQSRVYALEEFSSP</sequence>
<protein>
    <submittedName>
        <fullName evidence="1">Uncharacterized protein</fullName>
    </submittedName>
</protein>
<keyword evidence="2" id="KW-1185">Reference proteome</keyword>
<evidence type="ECO:0000313" key="2">
    <source>
        <dbReference type="Proteomes" id="UP000655225"/>
    </source>
</evidence>
<reference evidence="1 2" key="1">
    <citation type="submission" date="2020-04" db="EMBL/GenBank/DDBJ databases">
        <title>Plant Genome Project.</title>
        <authorList>
            <person name="Zhang R.-G."/>
        </authorList>
    </citation>
    <scope>NUCLEOTIDE SEQUENCE [LARGE SCALE GENOMIC DNA]</scope>
    <source>
        <strain evidence="1">YNK0</strain>
        <tissue evidence="1">Leaf</tissue>
    </source>
</reference>
<gene>
    <name evidence="1" type="ORF">HHK36_022782</name>
</gene>
<comment type="caution">
    <text evidence="1">The sequence shown here is derived from an EMBL/GenBank/DDBJ whole genome shotgun (WGS) entry which is preliminary data.</text>
</comment>
<dbReference type="EMBL" id="JABCRI010000016">
    <property type="protein sequence ID" value="KAF8392440.1"/>
    <property type="molecule type" value="Genomic_DNA"/>
</dbReference>